<comment type="caution">
    <text evidence="4">The sequence shown here is derived from an EMBL/GenBank/DDBJ whole genome shotgun (WGS) entry which is preliminary data.</text>
</comment>
<dbReference type="Proteomes" id="UP000290624">
    <property type="component" value="Unassembled WGS sequence"/>
</dbReference>
<evidence type="ECO:0000313" key="4">
    <source>
        <dbReference type="EMBL" id="RXW32684.1"/>
    </source>
</evidence>
<proteinExistence type="predicted"/>
<keyword evidence="2" id="KW-0067">ATP-binding</keyword>
<evidence type="ECO:0000256" key="1">
    <source>
        <dbReference type="ARBA" id="ARBA00022741"/>
    </source>
</evidence>
<dbReference type="PANTHER" id="PTHR43158">
    <property type="entry name" value="SKFA PEPTIDE EXPORT ATP-BINDING PROTEIN SKFE"/>
    <property type="match status" value="1"/>
</dbReference>
<feature type="domain" description="ABC transporter" evidence="3">
    <location>
        <begin position="7"/>
        <end position="232"/>
    </location>
</feature>
<dbReference type="GO" id="GO:0005524">
    <property type="term" value="F:ATP binding"/>
    <property type="evidence" value="ECO:0007669"/>
    <property type="project" value="UniProtKB-KW"/>
</dbReference>
<gene>
    <name evidence="4" type="ORF">C1706_05940</name>
</gene>
<organism evidence="4 5">
    <name type="scientific">Propioniciclava flava</name>
    <dbReference type="NCBI Taxonomy" id="2072026"/>
    <lineage>
        <taxon>Bacteria</taxon>
        <taxon>Bacillati</taxon>
        <taxon>Actinomycetota</taxon>
        <taxon>Actinomycetes</taxon>
        <taxon>Propionibacteriales</taxon>
        <taxon>Propionibacteriaceae</taxon>
        <taxon>Propioniciclava</taxon>
    </lineage>
</organism>
<evidence type="ECO:0000259" key="3">
    <source>
        <dbReference type="PROSITE" id="PS50893"/>
    </source>
</evidence>
<accession>A0A4Q2EJN6</accession>
<dbReference type="AlphaFoldDB" id="A0A4Q2EJN6"/>
<dbReference type="InterPro" id="IPR027417">
    <property type="entry name" value="P-loop_NTPase"/>
</dbReference>
<dbReference type="SUPFAM" id="SSF52540">
    <property type="entry name" value="P-loop containing nucleoside triphosphate hydrolases"/>
    <property type="match status" value="1"/>
</dbReference>
<dbReference type="PANTHER" id="PTHR43158:SF2">
    <property type="entry name" value="SKFA PEPTIDE EXPORT ATP-BINDING PROTEIN SKFE"/>
    <property type="match status" value="1"/>
</dbReference>
<evidence type="ECO:0000256" key="2">
    <source>
        <dbReference type="ARBA" id="ARBA00022840"/>
    </source>
</evidence>
<reference evidence="4 5" key="1">
    <citation type="submission" date="2018-01" db="EMBL/GenBank/DDBJ databases">
        <title>Lactibacter flavus gen. nov., sp. nov., a novel bacterium of the family Propionibacteriaceae isolated from raw milk and dairy products.</title>
        <authorList>
            <person name="Wenning M."/>
            <person name="Breitenwieser F."/>
            <person name="Huptas C."/>
            <person name="von Neubeck M."/>
            <person name="Busse H.-J."/>
            <person name="Scherer S."/>
        </authorList>
    </citation>
    <scope>NUCLEOTIDE SEQUENCE [LARGE SCALE GENOMIC DNA]</scope>
    <source>
        <strain evidence="4 5">VG341</strain>
    </source>
</reference>
<dbReference type="OrthoDB" id="9804819at2"/>
<dbReference type="InterPro" id="IPR003439">
    <property type="entry name" value="ABC_transporter-like_ATP-bd"/>
</dbReference>
<sequence>MTTAAALTLQDVGVRWGRTIALDDITVDVPAGSVVGVLGRASAGRTTLVRLLAGRLPRYRGTASVGGVEASQVGDHPGLTYLSTGRWPGATGASVASMARDLARVQPHADPVRAIELLGRLGFAPGTALRHLSGAEQSIASACLALAVRARCTLLDEPDAVADTSQRARLAEALADEHGRQPRTWVIATDHIATWEGLVDRVIVLSAGRVVAAGPLEEVRAGWVRLDGDFDALVAMPHLGPVDRRDDHSSAVVPVAAVPPGAHRRVHSLGLDDLVTALTDTHWEGR</sequence>
<keyword evidence="5" id="KW-1185">Reference proteome</keyword>
<dbReference type="GO" id="GO:0016887">
    <property type="term" value="F:ATP hydrolysis activity"/>
    <property type="evidence" value="ECO:0007669"/>
    <property type="project" value="InterPro"/>
</dbReference>
<dbReference type="RefSeq" id="WP_129458296.1">
    <property type="nucleotide sequence ID" value="NZ_PPCV01000003.1"/>
</dbReference>
<name>A0A4Q2EJN6_9ACTN</name>
<dbReference type="EMBL" id="PPCV01000003">
    <property type="protein sequence ID" value="RXW32684.1"/>
    <property type="molecule type" value="Genomic_DNA"/>
</dbReference>
<dbReference type="Pfam" id="PF00005">
    <property type="entry name" value="ABC_tran"/>
    <property type="match status" value="1"/>
</dbReference>
<dbReference type="Gene3D" id="3.40.50.300">
    <property type="entry name" value="P-loop containing nucleotide triphosphate hydrolases"/>
    <property type="match status" value="1"/>
</dbReference>
<protein>
    <recommendedName>
        <fullName evidence="3">ABC transporter domain-containing protein</fullName>
    </recommendedName>
</protein>
<keyword evidence="1" id="KW-0547">Nucleotide-binding</keyword>
<dbReference type="PROSITE" id="PS50893">
    <property type="entry name" value="ABC_TRANSPORTER_2"/>
    <property type="match status" value="1"/>
</dbReference>
<evidence type="ECO:0000313" key="5">
    <source>
        <dbReference type="Proteomes" id="UP000290624"/>
    </source>
</evidence>